<accession>A0ABT9MBQ6</accession>
<evidence type="ECO:0000259" key="2">
    <source>
        <dbReference type="PROSITE" id="PS50206"/>
    </source>
</evidence>
<dbReference type="SMART" id="SM00450">
    <property type="entry name" value="RHOD"/>
    <property type="match status" value="1"/>
</dbReference>
<dbReference type="PANTHER" id="PTHR43031:SF1">
    <property type="entry name" value="PYRIDINE NUCLEOTIDE-DISULPHIDE OXIDOREDUCTASE"/>
    <property type="match status" value="1"/>
</dbReference>
<comment type="caution">
    <text evidence="3">The sequence shown here is derived from an EMBL/GenBank/DDBJ whole genome shotgun (WGS) entry which is preliminary data.</text>
</comment>
<dbReference type="EMBL" id="JAURUR010000003">
    <property type="protein sequence ID" value="MDP9763990.1"/>
    <property type="molecule type" value="Genomic_DNA"/>
</dbReference>
<name>A0ABT9MBQ6_9DEIO</name>
<dbReference type="PANTHER" id="PTHR43031">
    <property type="entry name" value="FAD-DEPENDENT OXIDOREDUCTASE"/>
    <property type="match status" value="1"/>
</dbReference>
<feature type="chain" id="PRO_5046077604" evidence="1">
    <location>
        <begin position="23"/>
        <end position="126"/>
    </location>
</feature>
<reference evidence="3 4" key="1">
    <citation type="submission" date="2023-07" db="EMBL/GenBank/DDBJ databases">
        <title>Genomic Encyclopedia of Type Strains, Phase IV (KMG-IV): sequencing the most valuable type-strain genomes for metagenomic binning, comparative biology and taxonomic classification.</title>
        <authorList>
            <person name="Goeker M."/>
        </authorList>
    </citation>
    <scope>NUCLEOTIDE SEQUENCE [LARGE SCALE GENOMIC DNA]</scope>
    <source>
        <strain evidence="3 4">NIO-1023</strain>
    </source>
</reference>
<gene>
    <name evidence="3" type="ORF">QO006_001415</name>
</gene>
<feature type="signal peptide" evidence="1">
    <location>
        <begin position="1"/>
        <end position="22"/>
    </location>
</feature>
<feature type="domain" description="Rhodanese" evidence="2">
    <location>
        <begin position="38"/>
        <end position="126"/>
    </location>
</feature>
<dbReference type="Gene3D" id="3.40.250.10">
    <property type="entry name" value="Rhodanese-like domain"/>
    <property type="match status" value="1"/>
</dbReference>
<dbReference type="PROSITE" id="PS51257">
    <property type="entry name" value="PROKAR_LIPOPROTEIN"/>
    <property type="match status" value="1"/>
</dbReference>
<evidence type="ECO:0000313" key="3">
    <source>
        <dbReference type="EMBL" id="MDP9763990.1"/>
    </source>
</evidence>
<dbReference type="CDD" id="cd00158">
    <property type="entry name" value="RHOD"/>
    <property type="match status" value="1"/>
</dbReference>
<sequence length="126" mass="12853">MRPAITVALTAALLAGCAPKSAGGDYRNVSVTDLKAAVDDGAAVLDVRTAAEFAEGHIRGAANIPLDSLGARTGELDPAQPLYVICRSGSRSAQASALLVGAGFRDIRNVTGGMNDWQAAGYPVAR</sequence>
<protein>
    <submittedName>
        <fullName evidence="3">Rhodanese-related sulfurtransferase</fullName>
    </submittedName>
</protein>
<keyword evidence="4" id="KW-1185">Reference proteome</keyword>
<dbReference type="Pfam" id="PF00581">
    <property type="entry name" value="Rhodanese"/>
    <property type="match status" value="1"/>
</dbReference>
<dbReference type="PROSITE" id="PS50206">
    <property type="entry name" value="RHODANESE_3"/>
    <property type="match status" value="1"/>
</dbReference>
<dbReference type="InterPro" id="IPR036873">
    <property type="entry name" value="Rhodanese-like_dom_sf"/>
</dbReference>
<keyword evidence="1" id="KW-0732">Signal</keyword>
<dbReference type="InterPro" id="IPR001763">
    <property type="entry name" value="Rhodanese-like_dom"/>
</dbReference>
<dbReference type="SUPFAM" id="SSF52821">
    <property type="entry name" value="Rhodanese/Cell cycle control phosphatase"/>
    <property type="match status" value="1"/>
</dbReference>
<evidence type="ECO:0000256" key="1">
    <source>
        <dbReference type="SAM" id="SignalP"/>
    </source>
</evidence>
<dbReference type="Proteomes" id="UP001232163">
    <property type="component" value="Unassembled WGS sequence"/>
</dbReference>
<proteinExistence type="predicted"/>
<organism evidence="3 4">
    <name type="scientific">Deinococcus enclensis</name>
    <dbReference type="NCBI Taxonomy" id="1049582"/>
    <lineage>
        <taxon>Bacteria</taxon>
        <taxon>Thermotogati</taxon>
        <taxon>Deinococcota</taxon>
        <taxon>Deinococci</taxon>
        <taxon>Deinococcales</taxon>
        <taxon>Deinococcaceae</taxon>
        <taxon>Deinococcus</taxon>
    </lineage>
</organism>
<dbReference type="InterPro" id="IPR050229">
    <property type="entry name" value="GlpE_sulfurtransferase"/>
</dbReference>
<dbReference type="RefSeq" id="WP_307465247.1">
    <property type="nucleotide sequence ID" value="NZ_JAURUR010000003.1"/>
</dbReference>
<evidence type="ECO:0000313" key="4">
    <source>
        <dbReference type="Proteomes" id="UP001232163"/>
    </source>
</evidence>